<evidence type="ECO:0000256" key="2">
    <source>
        <dbReference type="SAM" id="Phobius"/>
    </source>
</evidence>
<reference evidence="3 4" key="1">
    <citation type="submission" date="2016-09" db="EMBL/GenBank/DDBJ databases">
        <title>Extensive genetic diversity and differential bi-allelic expression allows diatom success in the polar Southern Ocean.</title>
        <authorList>
            <consortium name="DOE Joint Genome Institute"/>
            <person name="Mock T."/>
            <person name="Otillar R.P."/>
            <person name="Strauss J."/>
            <person name="Dupont C."/>
            <person name="Frickenhaus S."/>
            <person name="Maumus F."/>
            <person name="Mcmullan M."/>
            <person name="Sanges R."/>
            <person name="Schmutz J."/>
            <person name="Toseland A."/>
            <person name="Valas R."/>
            <person name="Veluchamy A."/>
            <person name="Ward B.J."/>
            <person name="Allen A."/>
            <person name="Barry K."/>
            <person name="Falciatore A."/>
            <person name="Ferrante M."/>
            <person name="Fortunato A.E."/>
            <person name="Gloeckner G."/>
            <person name="Gruber A."/>
            <person name="Hipkin R."/>
            <person name="Janech M."/>
            <person name="Kroth P."/>
            <person name="Leese F."/>
            <person name="Lindquist E."/>
            <person name="Lyon B.R."/>
            <person name="Martin J."/>
            <person name="Mayer C."/>
            <person name="Parker M."/>
            <person name="Quesneville H."/>
            <person name="Raymond J."/>
            <person name="Uhlig C."/>
            <person name="Valentin K.U."/>
            <person name="Worden A.Z."/>
            <person name="Armbrust E.V."/>
            <person name="Bowler C."/>
            <person name="Green B."/>
            <person name="Moulton V."/>
            <person name="Van Oosterhout C."/>
            <person name="Grigoriev I."/>
        </authorList>
    </citation>
    <scope>NUCLEOTIDE SEQUENCE [LARGE SCALE GENOMIC DNA]</scope>
    <source>
        <strain evidence="3 4">CCMP1102</strain>
    </source>
</reference>
<feature type="transmembrane region" description="Helical" evidence="2">
    <location>
        <begin position="86"/>
        <end position="106"/>
    </location>
</feature>
<dbReference type="EMBL" id="KV784378">
    <property type="protein sequence ID" value="OEU09025.1"/>
    <property type="molecule type" value="Genomic_DNA"/>
</dbReference>
<feature type="region of interest" description="Disordered" evidence="1">
    <location>
        <begin position="1"/>
        <end position="28"/>
    </location>
</feature>
<dbReference type="InParanoid" id="A0A1E7ET62"/>
<dbReference type="Proteomes" id="UP000095751">
    <property type="component" value="Unassembled WGS sequence"/>
</dbReference>
<proteinExistence type="predicted"/>
<keyword evidence="2" id="KW-0472">Membrane</keyword>
<dbReference type="KEGG" id="fcy:FRACYDRAFT_271648"/>
<keyword evidence="2" id="KW-1133">Transmembrane helix</keyword>
<feature type="transmembrane region" description="Helical" evidence="2">
    <location>
        <begin position="179"/>
        <end position="203"/>
    </location>
</feature>
<sequence>MSSLSEKFLPLATGEDPETGIPTYYPNNAGPGSSTTAASYNNSVDYSSSTTGLNISGSEQEPNSSSSSSSSHLFCNCCCDCRRACLVLNAISIVLKIIMIFIIGIGGKYISNNIQQIETDIDDDAYRKQVDQFVEEGGIQIVETIVDFFSMISIGLHMCGLYGALHFKQWGIIVAGSTYTVSLLFGVLALDFGAVVMGGLFLYPHIIMYKEMKEGIMTEYNYHKIAHCCGNRNM</sequence>
<evidence type="ECO:0000256" key="1">
    <source>
        <dbReference type="SAM" id="MobiDB-lite"/>
    </source>
</evidence>
<evidence type="ECO:0000313" key="3">
    <source>
        <dbReference type="EMBL" id="OEU09025.1"/>
    </source>
</evidence>
<name>A0A1E7ET62_9STRA</name>
<organism evidence="3 4">
    <name type="scientific">Fragilariopsis cylindrus CCMP1102</name>
    <dbReference type="NCBI Taxonomy" id="635003"/>
    <lineage>
        <taxon>Eukaryota</taxon>
        <taxon>Sar</taxon>
        <taxon>Stramenopiles</taxon>
        <taxon>Ochrophyta</taxon>
        <taxon>Bacillariophyta</taxon>
        <taxon>Bacillariophyceae</taxon>
        <taxon>Bacillariophycidae</taxon>
        <taxon>Bacillariales</taxon>
        <taxon>Bacillariaceae</taxon>
        <taxon>Fragilariopsis</taxon>
    </lineage>
</organism>
<accession>A0A1E7ET62</accession>
<protein>
    <submittedName>
        <fullName evidence="3">Uncharacterized protein</fullName>
    </submittedName>
</protein>
<dbReference type="AlphaFoldDB" id="A0A1E7ET62"/>
<keyword evidence="2" id="KW-0812">Transmembrane</keyword>
<dbReference type="OrthoDB" id="49197at2759"/>
<keyword evidence="4" id="KW-1185">Reference proteome</keyword>
<gene>
    <name evidence="3" type="ORF">FRACYDRAFT_271648</name>
</gene>
<evidence type="ECO:0000313" key="4">
    <source>
        <dbReference type="Proteomes" id="UP000095751"/>
    </source>
</evidence>